<sequence length="193" mass="20486">MKWYQQWLLPSLAAVCLAGNVHAAGTSNYPNVAWTLLQVSLVPDQLAVVSADTPVIGVNLEPFWGAQKRVDGLNLQPLFGFSDEINGISVQGFGETTRFAGLQFGLVAFATHFQGVSFSLVTGAWENRGLQVGVANFSGNTALVTYQGDSIPPGGGLQLGLFNNATSGVQIGLLNYNANSPVPWMILFNASAR</sequence>
<gene>
    <name evidence="2" type="ORF">FYJ85_04180</name>
</gene>
<name>A0A844FZU0_9BACT</name>
<reference evidence="2 3" key="1">
    <citation type="submission" date="2019-08" db="EMBL/GenBank/DDBJ databases">
        <title>In-depth cultivation of the pig gut microbiome towards novel bacterial diversity and tailored functional studies.</title>
        <authorList>
            <person name="Wylensek D."/>
            <person name="Hitch T.C.A."/>
            <person name="Clavel T."/>
        </authorList>
    </citation>
    <scope>NUCLEOTIDE SEQUENCE [LARGE SCALE GENOMIC DNA]</scope>
    <source>
        <strain evidence="2 3">BBE-744-WT-12</strain>
    </source>
</reference>
<dbReference type="EMBL" id="VUNS01000003">
    <property type="protein sequence ID" value="MST96244.1"/>
    <property type="molecule type" value="Genomic_DNA"/>
</dbReference>
<evidence type="ECO:0000313" key="2">
    <source>
        <dbReference type="EMBL" id="MST96244.1"/>
    </source>
</evidence>
<evidence type="ECO:0000256" key="1">
    <source>
        <dbReference type="SAM" id="SignalP"/>
    </source>
</evidence>
<keyword evidence="1" id="KW-0732">Signal</keyword>
<organism evidence="2 3">
    <name type="scientific">Victivallis lenta</name>
    <dbReference type="NCBI Taxonomy" id="2606640"/>
    <lineage>
        <taxon>Bacteria</taxon>
        <taxon>Pseudomonadati</taxon>
        <taxon>Lentisphaerota</taxon>
        <taxon>Lentisphaeria</taxon>
        <taxon>Victivallales</taxon>
        <taxon>Victivallaceae</taxon>
        <taxon>Victivallis</taxon>
    </lineage>
</organism>
<evidence type="ECO:0000313" key="3">
    <source>
        <dbReference type="Proteomes" id="UP000435649"/>
    </source>
</evidence>
<comment type="caution">
    <text evidence="2">The sequence shown here is derived from an EMBL/GenBank/DDBJ whole genome shotgun (WGS) entry which is preliminary data.</text>
</comment>
<feature type="signal peptide" evidence="1">
    <location>
        <begin position="1"/>
        <end position="23"/>
    </location>
</feature>
<dbReference type="AlphaFoldDB" id="A0A844FZU0"/>
<protein>
    <submittedName>
        <fullName evidence="2">Uncharacterized protein</fullName>
    </submittedName>
</protein>
<dbReference type="Proteomes" id="UP000435649">
    <property type="component" value="Unassembled WGS sequence"/>
</dbReference>
<proteinExistence type="predicted"/>
<dbReference type="RefSeq" id="WP_154417079.1">
    <property type="nucleotide sequence ID" value="NZ_VUNS01000003.1"/>
</dbReference>
<keyword evidence="3" id="KW-1185">Reference proteome</keyword>
<accession>A0A844FZU0</accession>
<feature type="chain" id="PRO_5032766811" evidence="1">
    <location>
        <begin position="24"/>
        <end position="193"/>
    </location>
</feature>